<dbReference type="AlphaFoldDB" id="A0A1I1E6U1"/>
<dbReference type="PROSITE" id="PS51257">
    <property type="entry name" value="PROKAR_LIPOPROTEIN"/>
    <property type="match status" value="1"/>
</dbReference>
<evidence type="ECO:0000313" key="1">
    <source>
        <dbReference type="EMBL" id="SFB80643.1"/>
    </source>
</evidence>
<evidence type="ECO:0008006" key="3">
    <source>
        <dbReference type="Google" id="ProtNLM"/>
    </source>
</evidence>
<dbReference type="STRING" id="927664.SAMN05421780_101562"/>
<dbReference type="Proteomes" id="UP000199514">
    <property type="component" value="Unassembled WGS sequence"/>
</dbReference>
<dbReference type="EMBL" id="FOLE01000001">
    <property type="protein sequence ID" value="SFB80643.1"/>
    <property type="molecule type" value="Genomic_DNA"/>
</dbReference>
<evidence type="ECO:0000313" key="2">
    <source>
        <dbReference type="Proteomes" id="UP000199514"/>
    </source>
</evidence>
<dbReference type="OrthoDB" id="9795543at2"/>
<organism evidence="1 2">
    <name type="scientific">Flexibacter flexilis DSM 6793</name>
    <dbReference type="NCBI Taxonomy" id="927664"/>
    <lineage>
        <taxon>Bacteria</taxon>
        <taxon>Pseudomonadati</taxon>
        <taxon>Bacteroidota</taxon>
        <taxon>Cytophagia</taxon>
        <taxon>Cytophagales</taxon>
        <taxon>Flexibacteraceae</taxon>
        <taxon>Flexibacter</taxon>
    </lineage>
</organism>
<reference evidence="1 2" key="1">
    <citation type="submission" date="2016-10" db="EMBL/GenBank/DDBJ databases">
        <authorList>
            <person name="de Groot N.N."/>
        </authorList>
    </citation>
    <scope>NUCLEOTIDE SEQUENCE [LARGE SCALE GENOMIC DNA]</scope>
    <source>
        <strain evidence="1 2">DSM 6793</strain>
    </source>
</reference>
<dbReference type="RefSeq" id="WP_091506918.1">
    <property type="nucleotide sequence ID" value="NZ_FOLE01000001.1"/>
</dbReference>
<keyword evidence="2" id="KW-1185">Reference proteome</keyword>
<gene>
    <name evidence="1" type="ORF">SAMN05421780_101562</name>
</gene>
<name>A0A1I1E6U1_9BACT</name>
<accession>A0A1I1E6U1</accession>
<proteinExistence type="predicted"/>
<protein>
    <recommendedName>
        <fullName evidence="3">Lipoprotein</fullName>
    </recommendedName>
</protein>
<sequence>MKNVIILSLVALMATACGGNPEKDRATNLIKNNIGKSLPFDDVKIASVENGTGVIVDGSWCYWIDKDGNVFCVNGTSRGVWPKSKECVQAPIQSTFSDIEKIAK</sequence>